<dbReference type="PROSITE" id="PS51450">
    <property type="entry name" value="LRR"/>
    <property type="match status" value="2"/>
</dbReference>
<dbReference type="InterPro" id="IPR032675">
    <property type="entry name" value="LRR_dom_sf"/>
</dbReference>
<dbReference type="Proteomes" id="UP001231189">
    <property type="component" value="Unassembled WGS sequence"/>
</dbReference>
<keyword evidence="6" id="KW-0067">ATP-binding</keyword>
<dbReference type="InterPro" id="IPR006553">
    <property type="entry name" value="Leu-rich_rpt_Cys-con_subtyp"/>
</dbReference>
<dbReference type="InterPro" id="IPR002182">
    <property type="entry name" value="NB-ARC"/>
</dbReference>
<dbReference type="Pfam" id="PF00931">
    <property type="entry name" value="NB-ARC"/>
    <property type="match status" value="1"/>
</dbReference>
<dbReference type="InterPro" id="IPR041118">
    <property type="entry name" value="Rx_N"/>
</dbReference>
<evidence type="ECO:0000259" key="10">
    <source>
        <dbReference type="Pfam" id="PF23559"/>
    </source>
</evidence>
<dbReference type="GO" id="GO:0006952">
    <property type="term" value="P:defense response"/>
    <property type="evidence" value="ECO:0007669"/>
    <property type="project" value="UniProtKB-KW"/>
</dbReference>
<accession>A0AAD8U5Z1</accession>
<evidence type="ECO:0000256" key="6">
    <source>
        <dbReference type="ARBA" id="ARBA00022840"/>
    </source>
</evidence>
<gene>
    <name evidence="13" type="ORF">QYE76_015091</name>
</gene>
<evidence type="ECO:0000256" key="3">
    <source>
        <dbReference type="ARBA" id="ARBA00022737"/>
    </source>
</evidence>
<proteinExistence type="inferred from homology"/>
<dbReference type="SMART" id="SM00367">
    <property type="entry name" value="LRR_CC"/>
    <property type="match status" value="5"/>
</dbReference>
<dbReference type="InterPro" id="IPR036388">
    <property type="entry name" value="WH-like_DNA-bd_sf"/>
</dbReference>
<name>A0AAD8U5Z1_LOLMU</name>
<keyword evidence="5" id="KW-0611">Plant defense</keyword>
<reference evidence="13" key="1">
    <citation type="submission" date="2023-07" db="EMBL/GenBank/DDBJ databases">
        <title>A chromosome-level genome assembly of Lolium multiflorum.</title>
        <authorList>
            <person name="Chen Y."/>
            <person name="Copetti D."/>
            <person name="Kolliker R."/>
            <person name="Studer B."/>
        </authorList>
    </citation>
    <scope>NUCLEOTIDE SEQUENCE</scope>
    <source>
        <strain evidence="13">02402/16</strain>
        <tissue evidence="13">Leaf</tissue>
    </source>
</reference>
<comment type="similarity">
    <text evidence="1">Belongs to the disease resistance NB-LRR family.</text>
</comment>
<protein>
    <submittedName>
        <fullName evidence="13">Uncharacterized protein</fullName>
    </submittedName>
</protein>
<dbReference type="Gene3D" id="3.40.50.300">
    <property type="entry name" value="P-loop containing nucleotide triphosphate hydrolases"/>
    <property type="match status" value="1"/>
</dbReference>
<dbReference type="Pfam" id="PF25019">
    <property type="entry name" value="LRR_R13L1-DRL21"/>
    <property type="match status" value="1"/>
</dbReference>
<evidence type="ECO:0000256" key="4">
    <source>
        <dbReference type="ARBA" id="ARBA00022741"/>
    </source>
</evidence>
<evidence type="ECO:0000259" key="12">
    <source>
        <dbReference type="Pfam" id="PF25019"/>
    </source>
</evidence>
<sequence length="1317" mass="148409">MAELGGMLAAAILKVVSDQIGSAIGGQITLQKNFDKDLRKMKMALESVEALLKVAERRSITDEPTLLWLKRLKDAMYAISDMIDDFEADTEPITQPSPRKLSFKKYLAIMIPCITVVPKITMANKMEKMRGDLEVITDQHKKFRLTEGTSANEPKVTDIRETSSIMETQIVGRTEEKEEILSSLFDSMTEEITILPIYGIGGLGKTTLAKMICNNTQFNKYSQVWVYVSQTFDLKKIGNSIISQLSEKGKESVYSEIQMIHKSLEKLLAGKKILIVLDDLWEGNDFHLESLTNMLKVGKDSNVVVIVTTRDEDIAKKISTIKPYKLAPLTDDICWSIIKQKSVFESRDDKEELEKIGKVIAMKCAGVALAAKSLGHMLQSMKFSEWKSIRDSDIWNVSSFKDTSSSQVLASLKLSYSVMPSYLKLCFAYCAIFPKGHKIIKDDLIRQWVSLGFSTWQLGERYISQLLGFSFLEHSKSPLTIKLYDEDITLVTMHDLVHDLARLVMDDEILVVGKGGNTEGSWYHYALLDDCSKPLGLESSKIRALRFVDCDKIELHHAAFSSAKSLRVLDLSECIIHKLPDSIGLLKQLRYLNAPRVQDAVIPNDISTLSKLMYLNLHGSSKILALPKSIGKIEGLAYLDLSGCSEIAKLPESFGRLKELVHLDLSNCSCIGGISEFLGSLTKLKYLNLSHCKKIGEMPEALGALSELEYLNLSFSSYLETCQEAEVLGTLNKLEYLNLSSEECDLRKLPEALGTFIQLKYLNLSGCESMSELPRSFRSLKNLVHLDLSYCDSIDGLDEALAGLSNLQHLNLRGTCIMLLPENVTELRYLNVSELSSRFKDTMDSLINYICSNLSNLEHLDLSSNSMRSIPESICNLRKLHTLNLAKCLWLKKIPGSIGTMDSLKFLDINGCWEIIKVPQVGSNAISLPHFGVQPGDGHSSSNLVLLQHIDPVELNLTGLENVKSVEEAQRINLMGKKKLEDLTLGWTRDAERFVDHKNLMGNLVPPSTLKKLKICGYSGVSFPAWLALDQLPNLKRLVLRDAIIMEEWTTSHSSGEDHVLEKLEIHDCPTLRIKPLPPKAREWWISNSDNVLSSWEEYCTGPHTNATSSFSAVTTMLRVENCKVPLHQWRLLQHFPCLTDLHIKSSVDLTGSPEVIQHLSSLKTLTLEDKYLEELPKWLNENNWQLKKLHLWGCSNMASLPHWLGELTSLEDLFLWDCAVLCSLPESIQQLTRLKILDINGCPELNHLGERVCLLPSSLEELNIWYCNGIKCLPEGMEQLTNLQTLRIFNCPDLKQWCKLEENMMKLAHIEDKVFW</sequence>
<dbReference type="InterPro" id="IPR003591">
    <property type="entry name" value="Leu-rich_rpt_typical-subtyp"/>
</dbReference>
<evidence type="ECO:0000256" key="7">
    <source>
        <dbReference type="ARBA" id="ARBA00023054"/>
    </source>
</evidence>
<dbReference type="Pfam" id="PF23559">
    <property type="entry name" value="WHD_DRP"/>
    <property type="match status" value="1"/>
</dbReference>
<dbReference type="PANTHER" id="PTHR36766">
    <property type="entry name" value="PLANT BROAD-SPECTRUM MILDEW RESISTANCE PROTEIN RPW8"/>
    <property type="match status" value="1"/>
</dbReference>
<feature type="domain" description="R13L1/DRL21-like LRR repeat region" evidence="12">
    <location>
        <begin position="948"/>
        <end position="1069"/>
    </location>
</feature>
<keyword evidence="3" id="KW-0677">Repeat</keyword>
<evidence type="ECO:0000259" key="11">
    <source>
        <dbReference type="Pfam" id="PF23598"/>
    </source>
</evidence>
<evidence type="ECO:0000313" key="14">
    <source>
        <dbReference type="Proteomes" id="UP001231189"/>
    </source>
</evidence>
<feature type="domain" description="NB-ARC" evidence="8">
    <location>
        <begin position="175"/>
        <end position="345"/>
    </location>
</feature>
<dbReference type="SUPFAM" id="SSF52540">
    <property type="entry name" value="P-loop containing nucleoside triphosphate hydrolases"/>
    <property type="match status" value="1"/>
</dbReference>
<dbReference type="InterPro" id="IPR027417">
    <property type="entry name" value="P-loop_NTPase"/>
</dbReference>
<dbReference type="PRINTS" id="PR00364">
    <property type="entry name" value="DISEASERSIST"/>
</dbReference>
<dbReference type="GO" id="GO:0043531">
    <property type="term" value="F:ADP binding"/>
    <property type="evidence" value="ECO:0007669"/>
    <property type="project" value="InterPro"/>
</dbReference>
<evidence type="ECO:0000313" key="13">
    <source>
        <dbReference type="EMBL" id="KAK1698394.1"/>
    </source>
</evidence>
<keyword evidence="7" id="KW-0175">Coiled coil</keyword>
<dbReference type="Gene3D" id="3.80.10.10">
    <property type="entry name" value="Ribonuclease Inhibitor"/>
    <property type="match status" value="3"/>
</dbReference>
<dbReference type="GO" id="GO:0005524">
    <property type="term" value="F:ATP binding"/>
    <property type="evidence" value="ECO:0007669"/>
    <property type="project" value="UniProtKB-KW"/>
</dbReference>
<dbReference type="SMART" id="SM00369">
    <property type="entry name" value="LRR_TYP"/>
    <property type="match status" value="4"/>
</dbReference>
<dbReference type="Gene3D" id="1.10.8.430">
    <property type="entry name" value="Helical domain of apoptotic protease-activating factors"/>
    <property type="match status" value="1"/>
</dbReference>
<dbReference type="GO" id="GO:0051707">
    <property type="term" value="P:response to other organism"/>
    <property type="evidence" value="ECO:0007669"/>
    <property type="project" value="UniProtKB-ARBA"/>
</dbReference>
<keyword evidence="2" id="KW-0433">Leucine-rich repeat</keyword>
<feature type="domain" description="Disease resistance protein winged helix" evidence="10">
    <location>
        <begin position="432"/>
        <end position="501"/>
    </location>
</feature>
<keyword evidence="14" id="KW-1185">Reference proteome</keyword>
<feature type="domain" description="Disease resistance R13L4/SHOC-2-like LRR" evidence="11">
    <location>
        <begin position="604"/>
        <end position="744"/>
    </location>
</feature>
<evidence type="ECO:0000259" key="8">
    <source>
        <dbReference type="Pfam" id="PF00931"/>
    </source>
</evidence>
<dbReference type="Pfam" id="PF23598">
    <property type="entry name" value="LRR_14"/>
    <property type="match status" value="1"/>
</dbReference>
<dbReference type="InterPro" id="IPR001611">
    <property type="entry name" value="Leu-rich_rpt"/>
</dbReference>
<dbReference type="Gene3D" id="1.20.5.4130">
    <property type="match status" value="1"/>
</dbReference>
<keyword evidence="4" id="KW-0547">Nucleotide-binding</keyword>
<dbReference type="Pfam" id="PF18052">
    <property type="entry name" value="Rx_N"/>
    <property type="match status" value="1"/>
</dbReference>
<comment type="caution">
    <text evidence="13">The sequence shown here is derived from an EMBL/GenBank/DDBJ whole genome shotgun (WGS) entry which is preliminary data.</text>
</comment>
<dbReference type="InterPro" id="IPR058922">
    <property type="entry name" value="WHD_DRP"/>
</dbReference>
<dbReference type="EMBL" id="JAUUTY010000001">
    <property type="protein sequence ID" value="KAK1698394.1"/>
    <property type="molecule type" value="Genomic_DNA"/>
</dbReference>
<evidence type="ECO:0000259" key="9">
    <source>
        <dbReference type="Pfam" id="PF18052"/>
    </source>
</evidence>
<evidence type="ECO:0000256" key="2">
    <source>
        <dbReference type="ARBA" id="ARBA00022614"/>
    </source>
</evidence>
<feature type="domain" description="Disease resistance N-terminal" evidence="9">
    <location>
        <begin position="13"/>
        <end position="91"/>
    </location>
</feature>
<dbReference type="InterPro" id="IPR056789">
    <property type="entry name" value="LRR_R13L1-DRL21"/>
</dbReference>
<dbReference type="InterPro" id="IPR042197">
    <property type="entry name" value="Apaf_helical"/>
</dbReference>
<dbReference type="InterPro" id="IPR055414">
    <property type="entry name" value="LRR_R13L4/SHOC2-like"/>
</dbReference>
<dbReference type="Pfam" id="PF00560">
    <property type="entry name" value="LRR_1"/>
    <property type="match status" value="2"/>
</dbReference>
<organism evidence="13 14">
    <name type="scientific">Lolium multiflorum</name>
    <name type="common">Italian ryegrass</name>
    <name type="synonym">Lolium perenne subsp. multiflorum</name>
    <dbReference type="NCBI Taxonomy" id="4521"/>
    <lineage>
        <taxon>Eukaryota</taxon>
        <taxon>Viridiplantae</taxon>
        <taxon>Streptophyta</taxon>
        <taxon>Embryophyta</taxon>
        <taxon>Tracheophyta</taxon>
        <taxon>Spermatophyta</taxon>
        <taxon>Magnoliopsida</taxon>
        <taxon>Liliopsida</taxon>
        <taxon>Poales</taxon>
        <taxon>Poaceae</taxon>
        <taxon>BOP clade</taxon>
        <taxon>Pooideae</taxon>
        <taxon>Poodae</taxon>
        <taxon>Poeae</taxon>
        <taxon>Poeae Chloroplast Group 2 (Poeae type)</taxon>
        <taxon>Loliodinae</taxon>
        <taxon>Loliinae</taxon>
        <taxon>Lolium</taxon>
    </lineage>
</organism>
<dbReference type="SUPFAM" id="SSF52058">
    <property type="entry name" value="L domain-like"/>
    <property type="match status" value="3"/>
</dbReference>
<evidence type="ECO:0000256" key="5">
    <source>
        <dbReference type="ARBA" id="ARBA00022821"/>
    </source>
</evidence>
<dbReference type="Gene3D" id="1.10.10.10">
    <property type="entry name" value="Winged helix-like DNA-binding domain superfamily/Winged helix DNA-binding domain"/>
    <property type="match status" value="1"/>
</dbReference>
<dbReference type="PANTHER" id="PTHR36766:SF73">
    <property type="entry name" value="NB-ARC DOMAIN-CONTAINING PROTEIN"/>
    <property type="match status" value="1"/>
</dbReference>
<evidence type="ECO:0000256" key="1">
    <source>
        <dbReference type="ARBA" id="ARBA00008894"/>
    </source>
</evidence>